<keyword evidence="2" id="KW-1185">Reference proteome</keyword>
<evidence type="ECO:0000313" key="2">
    <source>
        <dbReference type="Proteomes" id="UP001597549"/>
    </source>
</evidence>
<gene>
    <name evidence="1" type="ORF">ACFSX9_14040</name>
</gene>
<comment type="caution">
    <text evidence="1">The sequence shown here is derived from an EMBL/GenBank/DDBJ whole genome shotgun (WGS) entry which is preliminary data.</text>
</comment>
<dbReference type="Proteomes" id="UP001597549">
    <property type="component" value="Unassembled WGS sequence"/>
</dbReference>
<evidence type="ECO:0000313" key="1">
    <source>
        <dbReference type="EMBL" id="MFD2909855.1"/>
    </source>
</evidence>
<protein>
    <recommendedName>
        <fullName evidence="3">Lipoprotein</fullName>
    </recommendedName>
</protein>
<dbReference type="EMBL" id="JBHUOL010000022">
    <property type="protein sequence ID" value="MFD2909855.1"/>
    <property type="molecule type" value="Genomic_DNA"/>
</dbReference>
<evidence type="ECO:0008006" key="3">
    <source>
        <dbReference type="Google" id="ProtNLM"/>
    </source>
</evidence>
<organism evidence="1 2">
    <name type="scientific">Flavobacterium ardleyense</name>
    <dbReference type="NCBI Taxonomy" id="2038737"/>
    <lineage>
        <taxon>Bacteria</taxon>
        <taxon>Pseudomonadati</taxon>
        <taxon>Bacteroidota</taxon>
        <taxon>Flavobacteriia</taxon>
        <taxon>Flavobacteriales</taxon>
        <taxon>Flavobacteriaceae</taxon>
        <taxon>Flavobacterium</taxon>
    </lineage>
</organism>
<reference evidence="2" key="1">
    <citation type="journal article" date="2019" name="Int. J. Syst. Evol. Microbiol.">
        <title>The Global Catalogue of Microorganisms (GCM) 10K type strain sequencing project: providing services to taxonomists for standard genome sequencing and annotation.</title>
        <authorList>
            <consortium name="The Broad Institute Genomics Platform"/>
            <consortium name="The Broad Institute Genome Sequencing Center for Infectious Disease"/>
            <person name="Wu L."/>
            <person name="Ma J."/>
        </authorList>
    </citation>
    <scope>NUCLEOTIDE SEQUENCE [LARGE SCALE GENOMIC DNA]</scope>
    <source>
        <strain evidence="2">KCTC 52644</strain>
    </source>
</reference>
<sequence>MIHINLVNGLKYFTLEPVLDKTYHYRFETIVEDFSNSKRVKKISYIRNVEVTLYERTEIIANFQLFLSKMYIESKTTEPNEFLTKQMSYAFDEIEVGVNYKGQILYVYNMKEMSDRWEKTKNELLIHNKGYAVADAFETISDLLRNEEELILYLSDYKMYGLYFTGFFGKYNLWEMPVIRTQSIVDFKNSKIEESIYPEQKDKIYYTIFGKTNTERKPIENGFDVYKGELSYVDFQLEEAYLEVQNEEKRIQYNVLLRG</sequence>
<dbReference type="RefSeq" id="WP_379808776.1">
    <property type="nucleotide sequence ID" value="NZ_JBHUOL010000022.1"/>
</dbReference>
<name>A0ABW5ZAD5_9FLAO</name>
<accession>A0ABW5ZAD5</accession>
<proteinExistence type="predicted"/>